<keyword evidence="5" id="KW-1185">Reference proteome</keyword>
<keyword evidence="2" id="KW-0732">Signal</keyword>
<protein>
    <recommendedName>
        <fullName evidence="3">Sulfocyanin-like C-terminal domain-containing protein</fullName>
    </recommendedName>
</protein>
<dbReference type="EMBL" id="CP019454">
    <property type="protein sequence ID" value="AUW93978.1"/>
    <property type="molecule type" value="Genomic_DNA"/>
</dbReference>
<feature type="domain" description="Sulfocyanin-like C-terminal" evidence="3">
    <location>
        <begin position="45"/>
        <end position="167"/>
    </location>
</feature>
<evidence type="ECO:0000259" key="3">
    <source>
        <dbReference type="Pfam" id="PF06525"/>
    </source>
</evidence>
<dbReference type="InterPro" id="IPR008972">
    <property type="entry name" value="Cupredoxin"/>
</dbReference>
<name>A0ABN5H388_9FIRM</name>
<keyword evidence="1" id="KW-0479">Metal-binding</keyword>
<accession>A0ABN5H388</accession>
<dbReference type="InterPro" id="IPR049544">
    <property type="entry name" value="SoxE-like_C"/>
</dbReference>
<dbReference type="InterPro" id="IPR033138">
    <property type="entry name" value="Cu_oxidase_CS"/>
</dbReference>
<gene>
    <name evidence="4" type="ORF">BXT84_08470</name>
</gene>
<feature type="chain" id="PRO_5045705368" description="Sulfocyanin-like C-terminal domain-containing protein" evidence="2">
    <location>
        <begin position="25"/>
        <end position="176"/>
    </location>
</feature>
<evidence type="ECO:0000256" key="1">
    <source>
        <dbReference type="ARBA" id="ARBA00022723"/>
    </source>
</evidence>
<sequence>MRKWSFLVAGIALAGTMSGCGLFAGPPQQKVPAMVIPSPSHSQSVWMHANAAQHTVDLTVIAGYASQGFNLNGTANGAMWVTVPEGWHVVIEFTNDSGLANSLAVVRGPQSTQALFPGAGTPPLAKGISQGQRRTLSFVPTIPGSFRLASLVPGHESSGMWAHFVVTPSGQPSLRL</sequence>
<reference evidence="4 5" key="1">
    <citation type="journal article" date="2019" name="Sci. Rep.">
        <title>Sulfobacillus thermotolerans: new insights into resistance and metabolic capacities of acidophilic chemolithotrophs.</title>
        <authorList>
            <person name="Panyushkina A.E."/>
            <person name="Babenko V.V."/>
            <person name="Nikitina A.S."/>
            <person name="Selezneva O.V."/>
            <person name="Tsaplina I.A."/>
            <person name="Letarova M.A."/>
            <person name="Kostryukova E.S."/>
            <person name="Letarov A.V."/>
        </authorList>
    </citation>
    <scope>NUCLEOTIDE SEQUENCE [LARGE SCALE GENOMIC DNA]</scope>
    <source>
        <strain evidence="4 5">Kr1</strain>
    </source>
</reference>
<dbReference type="PROSITE" id="PS00079">
    <property type="entry name" value="MULTICOPPER_OXIDASE1"/>
    <property type="match status" value="1"/>
</dbReference>
<dbReference type="SUPFAM" id="SSF49503">
    <property type="entry name" value="Cupredoxins"/>
    <property type="match status" value="1"/>
</dbReference>
<dbReference type="RefSeq" id="WP_430626520.1">
    <property type="nucleotide sequence ID" value="NZ_CP133983.1"/>
</dbReference>
<dbReference type="Proteomes" id="UP000325292">
    <property type="component" value="Chromosome"/>
</dbReference>
<evidence type="ECO:0000256" key="2">
    <source>
        <dbReference type="SAM" id="SignalP"/>
    </source>
</evidence>
<dbReference type="Pfam" id="PF06525">
    <property type="entry name" value="SoxE"/>
    <property type="match status" value="1"/>
</dbReference>
<evidence type="ECO:0000313" key="5">
    <source>
        <dbReference type="Proteomes" id="UP000325292"/>
    </source>
</evidence>
<proteinExistence type="predicted"/>
<dbReference type="Gene3D" id="2.60.40.420">
    <property type="entry name" value="Cupredoxins - blue copper proteins"/>
    <property type="match status" value="1"/>
</dbReference>
<organism evidence="4 5">
    <name type="scientific">Sulfobacillus thermotolerans</name>
    <dbReference type="NCBI Taxonomy" id="338644"/>
    <lineage>
        <taxon>Bacteria</taxon>
        <taxon>Bacillati</taxon>
        <taxon>Bacillota</taxon>
        <taxon>Clostridia</taxon>
        <taxon>Eubacteriales</taxon>
        <taxon>Clostridiales Family XVII. Incertae Sedis</taxon>
        <taxon>Sulfobacillus</taxon>
    </lineage>
</organism>
<feature type="signal peptide" evidence="2">
    <location>
        <begin position="1"/>
        <end position="24"/>
    </location>
</feature>
<evidence type="ECO:0000313" key="4">
    <source>
        <dbReference type="EMBL" id="AUW93978.1"/>
    </source>
</evidence>
<dbReference type="PROSITE" id="PS51257">
    <property type="entry name" value="PROKAR_LIPOPROTEIN"/>
    <property type="match status" value="1"/>
</dbReference>